<evidence type="ECO:0000256" key="8">
    <source>
        <dbReference type="ARBA" id="ARBA00022679"/>
    </source>
</evidence>
<name>A0A9X8HNH0_PSEPU</name>
<dbReference type="PANTHER" id="PTHR47114:SF2">
    <property type="entry name" value="OLIGODENDROCYTE-MYELIN GLYCOPROTEIN"/>
    <property type="match status" value="1"/>
</dbReference>
<proteinExistence type="inferred from homology"/>
<evidence type="ECO:0000313" key="17">
    <source>
        <dbReference type="Proteomes" id="UP000269115"/>
    </source>
</evidence>
<gene>
    <name evidence="16" type="ORF">EDF85_0031</name>
</gene>
<dbReference type="InterPro" id="IPR003591">
    <property type="entry name" value="Leu-rich_rpt_typical-subtyp"/>
</dbReference>
<dbReference type="Gene3D" id="1.20.1270.130">
    <property type="entry name" value="Shigella T3SS effector IpaH domain"/>
    <property type="match status" value="1"/>
</dbReference>
<keyword evidence="12" id="KW-0843">Virulence</keyword>
<dbReference type="EMBL" id="RJUR01000001">
    <property type="protein sequence ID" value="ROQ56164.1"/>
    <property type="molecule type" value="Genomic_DNA"/>
</dbReference>
<dbReference type="Pfam" id="PF14496">
    <property type="entry name" value="NEL"/>
    <property type="match status" value="1"/>
</dbReference>
<dbReference type="InterPro" id="IPR029487">
    <property type="entry name" value="NEL_dom"/>
</dbReference>
<keyword evidence="16" id="KW-0436">Ligase</keyword>
<keyword evidence="7" id="KW-0433">Leucine-rich repeat</keyword>
<organism evidence="16 17">
    <name type="scientific">Pseudomonas putida</name>
    <name type="common">Arthrobacter siderocapsulatus</name>
    <dbReference type="NCBI Taxonomy" id="303"/>
    <lineage>
        <taxon>Bacteria</taxon>
        <taxon>Pseudomonadati</taxon>
        <taxon>Pseudomonadota</taxon>
        <taxon>Gammaproteobacteria</taxon>
        <taxon>Pseudomonadales</taxon>
        <taxon>Pseudomonadaceae</taxon>
        <taxon>Pseudomonas</taxon>
    </lineage>
</organism>
<evidence type="ECO:0000256" key="12">
    <source>
        <dbReference type="ARBA" id="ARBA00023026"/>
    </source>
</evidence>
<dbReference type="InterPro" id="IPR001611">
    <property type="entry name" value="Leu-rich_rpt"/>
</dbReference>
<dbReference type="PROSITE" id="PS51450">
    <property type="entry name" value="LRR"/>
    <property type="match status" value="1"/>
</dbReference>
<dbReference type="InterPro" id="IPR051071">
    <property type="entry name" value="LRR-bact_E3_ubiq_ligases"/>
</dbReference>
<dbReference type="SMART" id="SM00369">
    <property type="entry name" value="LRR_TYP"/>
    <property type="match status" value="4"/>
</dbReference>
<keyword evidence="9" id="KW-0677">Repeat</keyword>
<evidence type="ECO:0000256" key="7">
    <source>
        <dbReference type="ARBA" id="ARBA00022614"/>
    </source>
</evidence>
<dbReference type="PROSITE" id="PS52053">
    <property type="entry name" value="NEL"/>
    <property type="match status" value="1"/>
</dbReference>
<dbReference type="EC" id="2.3.2.27" evidence="5"/>
<evidence type="ECO:0000256" key="5">
    <source>
        <dbReference type="ARBA" id="ARBA00012483"/>
    </source>
</evidence>
<evidence type="ECO:0000256" key="6">
    <source>
        <dbReference type="ARBA" id="ARBA00022525"/>
    </source>
</evidence>
<evidence type="ECO:0000256" key="13">
    <source>
        <dbReference type="ARBA" id="ARBA00023200"/>
    </source>
</evidence>
<dbReference type="Pfam" id="PF20178">
    <property type="entry name" value="ToxA_N"/>
    <property type="match status" value="1"/>
</dbReference>
<dbReference type="GO" id="GO:0061630">
    <property type="term" value="F:ubiquitin protein ligase activity"/>
    <property type="evidence" value="ECO:0007669"/>
    <property type="project" value="UniProtKB-EC"/>
</dbReference>
<sequence length="1522" mass="169641">MSPTSSTRKTTGTTDDPTILDQFIAERLPGWLRTASREQARAVSAALIRHQASLEALTELFQLLQSPDVFAAPLLDKALRDTLGLQLDTRAAHWKEVRLRQYRPGLSVTPMPYLEAIEIQSPLLQRALQNFSETAGGYWGFFRGTAIVSAGQALGVAPERFAGLCRTLDLGQKYQAHLDSVLDPPDDALKRQRHALLAREQRDQLDVAAQVGYLKKDIDEVAYRMLRQVVDGASQVTYAEHPVRVRSIEVLGQQVQGAVAFLARGEPLEGAIRWTEAGLVRQVVVFLPGDPQRPLRQYPTWYACATDLGLALKSADYLSYFQSLISLQERAAFGAAWQAQRDAARPDLELLDYPLAGELFASLAQWRIARLKADAAVLAVPTARVDDALAEARREAYLAAGETLLGIAASFVPGVGQIMLLSSVGQLLGEVYEGAVDWSKGQRKEALAHLTGVAENVLASVATGAGVAGLVAVAKRSAFVDGLMPIVRSTDQYRLWNEDLASYRNAHPLPETLVPRSDGLYEDAGALWLRHEGQTYQVQQRDGRWVMVHPQHAEAYSPGLETNGEGAWRLPGEHALQWAGNALLVRRLGPLAEGLSDAQIDQVMVIAGMDEARLRGLHVENRGMPVRLRDTLVRFGIDTRISTFFERLHRQTDAQGLDPELHAFCREHLQGVEDAGQDSELDHIWEQMPRLRFELFEHLEAATLTAADSRVSLLQRDFPGLARRYAQALAEQADATQRQMMDQTRRIPLAVAEQARHTLREARLSRALEGLCLQNVHSDDSVGLAFGLLRRMPAWPDGLNLELREGSSSGRVIERQLSLSDTRQTRVLVRRDGQFSVYDTEGYELDDEIPAPQGLFEAIACCLTREQRRALGWTRHDSAAQMREALAARALANPSEAAQLIGQARSAGRFSPPQRLPDGRIGYPLSGRGSATRRSLVSVVRVLFPGYDQLQIDVLLTELQGGSVEPMTALMRLLDQYQRLDASLQLWCREVFGQSREWRRLVADELRRCWRRQTDRVTNGGGTLIGYRLNLVAMPVGHLPPLGAGIDFSHVIDLSLVGMGLTELSNSFLQRFVGVRWLNLANNRFGRIPPALNGMNWLREVNLNLNQINLRNTGVNTLASLHRLEVLNLDNNPIEILPNMAGMYNLRHVWLRSTRLQLFPTGLLECPFLDVVDLRDNLITQLPETFFVPESLNIYLLQRNPLPQATWDRINDLQQLLPVVEAAAGVMVRAETTAQARALWLELANEAQLDVRSRYWDSLIAEPGAADFFQLLTELTGSADFQHTRAELDQRVWRMLEAMAQHTALREELFELAASPTTCVDSVSSTYSALEVRYLLFQTVRADSPNEQQGEALLAFARRLFRLEQVEQFARADIQARTQEARGVDEVEVSLAYRTRLAAALDLPGQPRNMQFAEVAAVAPAQIHEAQRVVLAAEQTDQLATFISGRDFWLAYLRQAHEGEFEQVEQPFWDRLEVLAAQQGTLQEGVYLTRMNALRSEREAVVQALALRLTQAALEAAAPPAG</sequence>
<keyword evidence="10 14" id="KW-0833">Ubl conjugation pathway</keyword>
<keyword evidence="6 14" id="KW-0964">Secreted</keyword>
<evidence type="ECO:0000256" key="14">
    <source>
        <dbReference type="PROSITE-ProRule" id="PRU01398"/>
    </source>
</evidence>
<reference evidence="16 17" key="1">
    <citation type="submission" date="2018-11" db="EMBL/GenBank/DDBJ databases">
        <title>Genomic analyses of the natural microbiome of Caenorhabditis elegans.</title>
        <authorList>
            <person name="Samuel B."/>
        </authorList>
    </citation>
    <scope>NUCLEOTIDE SEQUENCE [LARGE SCALE GENOMIC DNA]</scope>
    <source>
        <strain evidence="16 17">BIGb0473</strain>
    </source>
</reference>
<comment type="caution">
    <text evidence="16">The sequence shown here is derived from an EMBL/GenBank/DDBJ whole genome shotgun (WGS) entry which is preliminary data.</text>
</comment>
<evidence type="ECO:0000313" key="16">
    <source>
        <dbReference type="EMBL" id="ROQ56164.1"/>
    </source>
</evidence>
<dbReference type="GO" id="GO:0016567">
    <property type="term" value="P:protein ubiquitination"/>
    <property type="evidence" value="ECO:0007669"/>
    <property type="project" value="InterPro"/>
</dbReference>
<dbReference type="GO" id="GO:0016874">
    <property type="term" value="F:ligase activity"/>
    <property type="evidence" value="ECO:0007669"/>
    <property type="project" value="UniProtKB-KW"/>
</dbReference>
<feature type="domain" description="NEL" evidence="15">
    <location>
        <begin position="1232"/>
        <end position="1522"/>
    </location>
</feature>
<dbReference type="PANTHER" id="PTHR47114">
    <property type="match status" value="1"/>
</dbReference>
<protein>
    <recommendedName>
        <fullName evidence="5">RING-type E3 ubiquitin transferase</fullName>
        <ecNumber evidence="5">2.3.2.27</ecNumber>
    </recommendedName>
</protein>
<keyword evidence="11 14" id="KW-0832">Ubl conjugation</keyword>
<keyword evidence="8 14" id="KW-0808">Transferase</keyword>
<dbReference type="InterPro" id="IPR046673">
    <property type="entry name" value="ToxA_N"/>
</dbReference>
<evidence type="ECO:0000256" key="2">
    <source>
        <dbReference type="ARBA" id="ARBA00004192"/>
    </source>
</evidence>
<dbReference type="Gene3D" id="1.20.58.360">
    <property type="entry name" value="Shigella T3SS effector IpaH defines"/>
    <property type="match status" value="1"/>
</dbReference>
<dbReference type="InterPro" id="IPR032675">
    <property type="entry name" value="LRR_dom_sf"/>
</dbReference>
<comment type="subcellular location">
    <subcellularLocation>
        <location evidence="2">Host cytoplasm</location>
    </subcellularLocation>
    <subcellularLocation>
        <location evidence="3">Secreted</location>
    </subcellularLocation>
</comment>
<evidence type="ECO:0000256" key="10">
    <source>
        <dbReference type="ARBA" id="ARBA00022786"/>
    </source>
</evidence>
<dbReference type="GO" id="GO:0030430">
    <property type="term" value="C:host cell cytoplasm"/>
    <property type="evidence" value="ECO:0007669"/>
    <property type="project" value="UniProtKB-SubCell"/>
</dbReference>
<dbReference type="GO" id="GO:0005576">
    <property type="term" value="C:extracellular region"/>
    <property type="evidence" value="ECO:0007669"/>
    <property type="project" value="UniProtKB-SubCell"/>
</dbReference>
<evidence type="ECO:0000256" key="1">
    <source>
        <dbReference type="ARBA" id="ARBA00000900"/>
    </source>
</evidence>
<dbReference type="RefSeq" id="WP_123752229.1">
    <property type="nucleotide sequence ID" value="NZ_RJUR01000001.1"/>
</dbReference>
<feature type="active site" description="Glycyl thioester intermediate" evidence="14">
    <location>
        <position position="1319"/>
    </location>
</feature>
<comment type="similarity">
    <text evidence="4 14">Belongs to the LRR-containing bacterial E3 ligase family.</text>
</comment>
<dbReference type="Gene3D" id="3.80.10.10">
    <property type="entry name" value="Ribonuclease Inhibitor"/>
    <property type="match status" value="1"/>
</dbReference>
<accession>A0A9X8HNH0</accession>
<comment type="catalytic activity">
    <reaction evidence="1">
        <text>S-ubiquitinyl-[E2 ubiquitin-conjugating enzyme]-L-cysteine + [acceptor protein]-L-lysine = [E2 ubiquitin-conjugating enzyme]-L-cysteine + N(6)-ubiquitinyl-[acceptor protein]-L-lysine.</text>
        <dbReference type="EC" id="2.3.2.27"/>
    </reaction>
</comment>
<evidence type="ECO:0000256" key="4">
    <source>
        <dbReference type="ARBA" id="ARBA00009868"/>
    </source>
</evidence>
<evidence type="ECO:0000256" key="9">
    <source>
        <dbReference type="ARBA" id="ARBA00022737"/>
    </source>
</evidence>
<evidence type="ECO:0000259" key="15">
    <source>
        <dbReference type="PROSITE" id="PS52053"/>
    </source>
</evidence>
<evidence type="ECO:0000256" key="11">
    <source>
        <dbReference type="ARBA" id="ARBA00022843"/>
    </source>
</evidence>
<dbReference type="Proteomes" id="UP000269115">
    <property type="component" value="Unassembled WGS sequence"/>
</dbReference>
<dbReference type="SUPFAM" id="SSF52058">
    <property type="entry name" value="L domain-like"/>
    <property type="match status" value="1"/>
</dbReference>
<keyword evidence="13 14" id="KW-1035">Host cytoplasm</keyword>
<evidence type="ECO:0000256" key="3">
    <source>
        <dbReference type="ARBA" id="ARBA00004613"/>
    </source>
</evidence>
<comment type="PTM">
    <text evidence="14">Ubiquitinated in the presence of host E1 ubiquitin-activating enzyme, E2 ubiquitin-conjugating enzyme and ubiquitin.</text>
</comment>